<accession>A0ABD2IXN3</accession>
<keyword evidence="4" id="KW-1185">Reference proteome</keyword>
<evidence type="ECO:0000256" key="1">
    <source>
        <dbReference type="SAM" id="MobiDB-lite"/>
    </source>
</evidence>
<feature type="region of interest" description="Disordered" evidence="1">
    <location>
        <begin position="68"/>
        <end position="168"/>
    </location>
</feature>
<feature type="compositionally biased region" description="Basic and acidic residues" evidence="1">
    <location>
        <begin position="74"/>
        <end position="94"/>
    </location>
</feature>
<dbReference type="EMBL" id="JBICBT010001105">
    <property type="protein sequence ID" value="KAL3082595.1"/>
    <property type="molecule type" value="Genomic_DNA"/>
</dbReference>
<dbReference type="AlphaFoldDB" id="A0ABD2IXN3"/>
<feature type="signal peptide" evidence="2">
    <location>
        <begin position="1"/>
        <end position="31"/>
    </location>
</feature>
<sequence length="168" mass="18813">MPKLCQFLSSVPSSILFLPLFLSSLWPSVLAHQNNAFAAAENWNDHGQIEQQNTKNNDGMFGKLRVSVANENGKMGEKQKKQRQIEGEEEEKQRQQQMMVKMREGAGTLTDKNDATDDDNDNNEQSVETEGILDHLDYLIRGGVEKPQQPDTEQPRGGGGTRGNDLQK</sequence>
<name>A0ABD2IXN3_9BILA</name>
<evidence type="ECO:0000313" key="4">
    <source>
        <dbReference type="Proteomes" id="UP001620626"/>
    </source>
</evidence>
<gene>
    <name evidence="3" type="ORF">niasHT_038184</name>
</gene>
<organism evidence="3 4">
    <name type="scientific">Heterodera trifolii</name>
    <dbReference type="NCBI Taxonomy" id="157864"/>
    <lineage>
        <taxon>Eukaryota</taxon>
        <taxon>Metazoa</taxon>
        <taxon>Ecdysozoa</taxon>
        <taxon>Nematoda</taxon>
        <taxon>Chromadorea</taxon>
        <taxon>Rhabditida</taxon>
        <taxon>Tylenchina</taxon>
        <taxon>Tylenchomorpha</taxon>
        <taxon>Tylenchoidea</taxon>
        <taxon>Heteroderidae</taxon>
        <taxon>Heteroderinae</taxon>
        <taxon>Heterodera</taxon>
    </lineage>
</organism>
<keyword evidence="2" id="KW-0732">Signal</keyword>
<proteinExistence type="predicted"/>
<feature type="chain" id="PRO_5044851310" evidence="2">
    <location>
        <begin position="32"/>
        <end position="168"/>
    </location>
</feature>
<evidence type="ECO:0000256" key="2">
    <source>
        <dbReference type="SAM" id="SignalP"/>
    </source>
</evidence>
<evidence type="ECO:0000313" key="3">
    <source>
        <dbReference type="EMBL" id="KAL3082595.1"/>
    </source>
</evidence>
<protein>
    <submittedName>
        <fullName evidence="3">Uncharacterized protein</fullName>
    </submittedName>
</protein>
<comment type="caution">
    <text evidence="3">The sequence shown here is derived from an EMBL/GenBank/DDBJ whole genome shotgun (WGS) entry which is preliminary data.</text>
</comment>
<reference evidence="3 4" key="1">
    <citation type="submission" date="2024-10" db="EMBL/GenBank/DDBJ databases">
        <authorList>
            <person name="Kim D."/>
        </authorList>
    </citation>
    <scope>NUCLEOTIDE SEQUENCE [LARGE SCALE GENOMIC DNA]</scope>
    <source>
        <strain evidence="3">BH-2024</strain>
    </source>
</reference>
<dbReference type="Proteomes" id="UP001620626">
    <property type="component" value="Unassembled WGS sequence"/>
</dbReference>